<gene>
    <name evidence="3" type="primary">ylmA_1</name>
    <name evidence="3" type="ORF">L21SP3_00396</name>
</gene>
<evidence type="ECO:0000313" key="4">
    <source>
        <dbReference type="Proteomes" id="UP000188273"/>
    </source>
</evidence>
<dbReference type="EMBL" id="CP019633">
    <property type="protein sequence ID" value="AQQ08609.1"/>
    <property type="molecule type" value="Genomic_DNA"/>
</dbReference>
<dbReference type="PANTHER" id="PTHR42734:SF6">
    <property type="entry name" value="MOLYBDATE IMPORT ATP-BINDING PROTEIN MOLC"/>
    <property type="match status" value="1"/>
</dbReference>
<accession>A0A1Q2HM48</accession>
<reference evidence="4" key="1">
    <citation type="submission" date="2017-02" db="EMBL/GenBank/DDBJ databases">
        <title>Comparative genomics and description of representatives of a novel lineage of planctomycetes thriving in anoxic sediments.</title>
        <authorList>
            <person name="Spring S."/>
            <person name="Bunk B."/>
            <person name="Sproer C."/>
            <person name="Klenk H.-P."/>
        </authorList>
    </citation>
    <scope>NUCLEOTIDE SEQUENCE [LARGE SCALE GENOMIC DNA]</scope>
    <source>
        <strain evidence="4">L21-RPul-D3</strain>
    </source>
</reference>
<keyword evidence="4" id="KW-1185">Reference proteome</keyword>
<dbReference type="CDD" id="cd00267">
    <property type="entry name" value="ABC_ATPase"/>
    <property type="match status" value="1"/>
</dbReference>
<dbReference type="Proteomes" id="UP000188273">
    <property type="component" value="Chromosome"/>
</dbReference>
<dbReference type="GO" id="GO:0005524">
    <property type="term" value="F:ATP binding"/>
    <property type="evidence" value="ECO:0007669"/>
    <property type="project" value="UniProtKB-KW"/>
</dbReference>
<dbReference type="KEGG" id="pbu:L21SP3_00396"/>
<dbReference type="Gene3D" id="3.40.50.300">
    <property type="entry name" value="P-loop containing nucleotide triphosphate hydrolases"/>
    <property type="match status" value="1"/>
</dbReference>
<sequence>MMMCLLLRAVAGEPKLLLLDEPASGLDMYNRAIVLDFIKRLSNDKRAILSVTHHLEELPEELDLVAVLKHGRQLRTGAPENVLTDSVLSETFSCRVEVIKSKGRYLANAFLE</sequence>
<keyword evidence="2" id="KW-0813">Transport</keyword>
<dbReference type="SUPFAM" id="SSF52540">
    <property type="entry name" value="P-loop containing nucleoside triphosphate hydrolases"/>
    <property type="match status" value="1"/>
</dbReference>
<keyword evidence="3" id="KW-0378">Hydrolase</keyword>
<evidence type="ECO:0000256" key="1">
    <source>
        <dbReference type="ARBA" id="ARBA00005417"/>
    </source>
</evidence>
<proteinExistence type="inferred from homology"/>
<name>A0A1Q2HM48_9BACT</name>
<dbReference type="AlphaFoldDB" id="A0A1Q2HM48"/>
<dbReference type="InterPro" id="IPR050153">
    <property type="entry name" value="Metal_Ion_Import_ABC"/>
</dbReference>
<dbReference type="EC" id="3.6.3.-" evidence="3"/>
<keyword evidence="3" id="KW-0547">Nucleotide-binding</keyword>
<dbReference type="STRING" id="1940790.L21SP3_00396"/>
<keyword evidence="3" id="KW-0067">ATP-binding</keyword>
<protein>
    <submittedName>
        <fullName evidence="3">Putative ABC transporter ATP-binding protein YlmA</fullName>
        <ecNumber evidence="3">3.6.3.-</ecNumber>
    </submittedName>
</protein>
<comment type="similarity">
    <text evidence="1">Belongs to the ABC transporter superfamily.</text>
</comment>
<dbReference type="InterPro" id="IPR027417">
    <property type="entry name" value="P-loop_NTPase"/>
</dbReference>
<dbReference type="GO" id="GO:0016787">
    <property type="term" value="F:hydrolase activity"/>
    <property type="evidence" value="ECO:0007669"/>
    <property type="project" value="UniProtKB-KW"/>
</dbReference>
<evidence type="ECO:0000256" key="2">
    <source>
        <dbReference type="ARBA" id="ARBA00022448"/>
    </source>
</evidence>
<evidence type="ECO:0000313" key="3">
    <source>
        <dbReference type="EMBL" id="AQQ08609.1"/>
    </source>
</evidence>
<dbReference type="PANTHER" id="PTHR42734">
    <property type="entry name" value="METAL TRANSPORT SYSTEM ATP-BINDING PROTEIN TM_0124-RELATED"/>
    <property type="match status" value="1"/>
</dbReference>
<organism evidence="3 4">
    <name type="scientific">Sedimentisphaera cyanobacteriorum</name>
    <dbReference type="NCBI Taxonomy" id="1940790"/>
    <lineage>
        <taxon>Bacteria</taxon>
        <taxon>Pseudomonadati</taxon>
        <taxon>Planctomycetota</taxon>
        <taxon>Phycisphaerae</taxon>
        <taxon>Sedimentisphaerales</taxon>
        <taxon>Sedimentisphaeraceae</taxon>
        <taxon>Sedimentisphaera</taxon>
    </lineage>
</organism>